<dbReference type="OrthoDB" id="9801717at2"/>
<dbReference type="Pfam" id="PF00589">
    <property type="entry name" value="Phage_integrase"/>
    <property type="match status" value="1"/>
</dbReference>
<evidence type="ECO:0000259" key="13">
    <source>
        <dbReference type="PROSITE" id="PS51900"/>
    </source>
</evidence>
<evidence type="ECO:0000256" key="8">
    <source>
        <dbReference type="ARBA" id="ARBA00023125"/>
    </source>
</evidence>
<evidence type="ECO:0000256" key="3">
    <source>
        <dbReference type="ARBA" id="ARBA00015810"/>
    </source>
</evidence>
<dbReference type="PANTHER" id="PTHR30349:SF81">
    <property type="entry name" value="TYROSINE RECOMBINASE XERC"/>
    <property type="match status" value="1"/>
</dbReference>
<dbReference type="HAMAP" id="MF_01807">
    <property type="entry name" value="Recomb_XerD"/>
    <property type="match status" value="1"/>
</dbReference>
<keyword evidence="4 11" id="KW-0963">Cytoplasm</keyword>
<dbReference type="InterPro" id="IPR004107">
    <property type="entry name" value="Integrase_SAM-like_N"/>
</dbReference>
<dbReference type="GO" id="GO:0007059">
    <property type="term" value="P:chromosome segregation"/>
    <property type="evidence" value="ECO:0007669"/>
    <property type="project" value="UniProtKB-UniRule"/>
</dbReference>
<evidence type="ECO:0000256" key="9">
    <source>
        <dbReference type="ARBA" id="ARBA00023172"/>
    </source>
</evidence>
<keyword evidence="5 11" id="KW-0132">Cell division</keyword>
<dbReference type="Proteomes" id="UP000321425">
    <property type="component" value="Unassembled WGS sequence"/>
</dbReference>
<dbReference type="PROSITE" id="PS51900">
    <property type="entry name" value="CB"/>
    <property type="match status" value="1"/>
</dbReference>
<dbReference type="Pfam" id="PF02899">
    <property type="entry name" value="Phage_int_SAM_1"/>
    <property type="match status" value="1"/>
</dbReference>
<comment type="subcellular location">
    <subcellularLocation>
        <location evidence="1 11">Cytoplasm</location>
    </subcellularLocation>
</comment>
<feature type="domain" description="Core-binding (CB)" evidence="13">
    <location>
        <begin position="1"/>
        <end position="87"/>
    </location>
</feature>
<keyword evidence="17" id="KW-1185">Reference proteome</keyword>
<dbReference type="Gene3D" id="1.10.443.10">
    <property type="entry name" value="Intergrase catalytic core"/>
    <property type="match status" value="1"/>
</dbReference>
<keyword evidence="10 11" id="KW-0131">Cell cycle</keyword>
<dbReference type="GO" id="GO:0003677">
    <property type="term" value="F:DNA binding"/>
    <property type="evidence" value="ECO:0007669"/>
    <property type="project" value="UniProtKB-UniRule"/>
</dbReference>
<dbReference type="NCBIfam" id="NF040815">
    <property type="entry name" value="recomb_XerA_Arch"/>
    <property type="match status" value="1"/>
</dbReference>
<dbReference type="InterPro" id="IPR010998">
    <property type="entry name" value="Integrase_recombinase_N"/>
</dbReference>
<evidence type="ECO:0000313" key="14">
    <source>
        <dbReference type="EMBL" id="GEK88077.1"/>
    </source>
</evidence>
<dbReference type="InterPro" id="IPR011010">
    <property type="entry name" value="DNA_brk_join_enz"/>
</dbReference>
<reference evidence="15 16" key="1">
    <citation type="submission" date="2016-10" db="EMBL/GenBank/DDBJ databases">
        <authorList>
            <person name="de Groot N.N."/>
        </authorList>
    </citation>
    <scope>NUCLEOTIDE SEQUENCE [LARGE SCALE GENOMIC DNA]</scope>
    <source>
        <strain evidence="15 16">DSM 19182</strain>
    </source>
</reference>
<dbReference type="InterPro" id="IPR050090">
    <property type="entry name" value="Tyrosine_recombinase_XerCD"/>
</dbReference>
<dbReference type="Proteomes" id="UP000198548">
    <property type="component" value="Unassembled WGS sequence"/>
</dbReference>
<accession>A0A1H7Q2Z6</accession>
<feature type="active site" evidence="11">
    <location>
        <position position="271"/>
    </location>
</feature>
<comment type="function">
    <text evidence="11">Site-specific tyrosine recombinase, which acts by catalyzing the cutting and rejoining of the recombining DNA molecules. The XerC-XerD complex is essential to convert dimers of the bacterial chromosome into monomers to permit their segregation at cell division. It also contributes to the segregational stability of plasmids.</text>
</comment>
<dbReference type="Gene3D" id="1.10.150.130">
    <property type="match status" value="1"/>
</dbReference>
<protein>
    <recommendedName>
        <fullName evidence="3 11">Tyrosine recombinase XerD</fullName>
    </recommendedName>
</protein>
<dbReference type="InterPro" id="IPR011932">
    <property type="entry name" value="Recomb_XerD"/>
</dbReference>
<keyword evidence="9 11" id="KW-0233">DNA recombination</keyword>
<dbReference type="InterPro" id="IPR013762">
    <property type="entry name" value="Integrase-like_cat_sf"/>
</dbReference>
<evidence type="ECO:0000313" key="15">
    <source>
        <dbReference type="EMBL" id="SEL41687.1"/>
    </source>
</evidence>
<dbReference type="GO" id="GO:0006313">
    <property type="term" value="P:DNA transposition"/>
    <property type="evidence" value="ECO:0007669"/>
    <property type="project" value="UniProtKB-UniRule"/>
</dbReference>
<dbReference type="PANTHER" id="PTHR30349">
    <property type="entry name" value="PHAGE INTEGRASE-RELATED"/>
    <property type="match status" value="1"/>
</dbReference>
<feature type="active site" evidence="11">
    <location>
        <position position="172"/>
    </location>
</feature>
<comment type="subunit">
    <text evidence="11">Forms a cyclic heterotetrameric complex composed of two molecules of XerC and two molecules of XerD.</text>
</comment>
<dbReference type="SUPFAM" id="SSF56349">
    <property type="entry name" value="DNA breaking-rejoining enzymes"/>
    <property type="match status" value="1"/>
</dbReference>
<sequence length="299" mass="34776">MLNREPFDDYIVFLKIEKGLSVNTVNSYRRDIEQYISYLDEHEIMSWEGIDRYLLLAYFSDQKNMNKADNTIIRMFSSIRKFHQYLKQEGYTQEDPMLYVKTPKKADSLPKIVSMQQIDQLLQTPDITRPLGIRDRAILEVMYATGLRITELIELTTNDIHMSMKLIQIVGKGNKERLIPIGDMGCKWLDYYMTTTRPKLLEKAKQETAVIFLNSRGSPLSRQGVWKNIKKIAQKAGLKKSITPHTLRHSFATHLLENGADLRVVQELLGHANVSTTQIYTHITKHRLKDVYTTYHPRA</sequence>
<evidence type="ECO:0000256" key="10">
    <source>
        <dbReference type="ARBA" id="ARBA00023306"/>
    </source>
</evidence>
<dbReference type="CDD" id="cd00798">
    <property type="entry name" value="INT_XerDC_C"/>
    <property type="match status" value="1"/>
</dbReference>
<evidence type="ECO:0000256" key="1">
    <source>
        <dbReference type="ARBA" id="ARBA00004496"/>
    </source>
</evidence>
<evidence type="ECO:0000313" key="16">
    <source>
        <dbReference type="Proteomes" id="UP000198548"/>
    </source>
</evidence>
<name>A0A1H7Q2Z6_9LACT</name>
<feature type="domain" description="Tyr recombinase" evidence="12">
    <location>
        <begin position="108"/>
        <end position="293"/>
    </location>
</feature>
<dbReference type="RefSeq" id="WP_091485865.1">
    <property type="nucleotide sequence ID" value="NZ_BJUX01000001.1"/>
</dbReference>
<dbReference type="EMBL" id="BJUX01000001">
    <property type="protein sequence ID" value="GEK88077.1"/>
    <property type="molecule type" value="Genomic_DNA"/>
</dbReference>
<dbReference type="STRING" id="426703.SAMN04488100_10189"/>
<reference evidence="14 17" key="2">
    <citation type="submission" date="2019-07" db="EMBL/GenBank/DDBJ databases">
        <title>Whole genome shotgun sequence of Alkalibacterium putridalgicola NBRC 103243.</title>
        <authorList>
            <person name="Hosoyama A."/>
            <person name="Uohara A."/>
            <person name="Ohji S."/>
            <person name="Ichikawa N."/>
        </authorList>
    </citation>
    <scope>NUCLEOTIDE SEQUENCE [LARGE SCALE GENOMIC DNA]</scope>
    <source>
        <strain evidence="14 17">NBRC 103243</strain>
    </source>
</reference>
<keyword evidence="8 11" id="KW-0238">DNA-binding</keyword>
<evidence type="ECO:0000256" key="2">
    <source>
        <dbReference type="ARBA" id="ARBA00010450"/>
    </source>
</evidence>
<dbReference type="HAMAP" id="MF_01808">
    <property type="entry name" value="Recomb_XerC_XerD"/>
    <property type="match status" value="1"/>
</dbReference>
<evidence type="ECO:0000313" key="17">
    <source>
        <dbReference type="Proteomes" id="UP000321425"/>
    </source>
</evidence>
<proteinExistence type="inferred from homology"/>
<dbReference type="NCBIfam" id="TIGR02225">
    <property type="entry name" value="recomb_XerD"/>
    <property type="match status" value="1"/>
</dbReference>
<dbReference type="PROSITE" id="PS51898">
    <property type="entry name" value="TYR_RECOMBINASE"/>
    <property type="match status" value="1"/>
</dbReference>
<dbReference type="EMBL" id="FOBL01000001">
    <property type="protein sequence ID" value="SEL41687.1"/>
    <property type="molecule type" value="Genomic_DNA"/>
</dbReference>
<dbReference type="NCBIfam" id="NF001399">
    <property type="entry name" value="PRK00283.1"/>
    <property type="match status" value="1"/>
</dbReference>
<keyword evidence="6 11" id="KW-0159">Chromosome partition</keyword>
<keyword evidence="7 11" id="KW-0229">DNA integration</keyword>
<evidence type="ECO:0000256" key="4">
    <source>
        <dbReference type="ARBA" id="ARBA00022490"/>
    </source>
</evidence>
<dbReference type="GO" id="GO:0005737">
    <property type="term" value="C:cytoplasm"/>
    <property type="evidence" value="ECO:0007669"/>
    <property type="project" value="UniProtKB-SubCell"/>
</dbReference>
<evidence type="ECO:0000256" key="5">
    <source>
        <dbReference type="ARBA" id="ARBA00022618"/>
    </source>
</evidence>
<evidence type="ECO:0000259" key="12">
    <source>
        <dbReference type="PROSITE" id="PS51898"/>
    </source>
</evidence>
<dbReference type="InterPro" id="IPR023009">
    <property type="entry name" value="Tyrosine_recombinase_XerC/XerD"/>
</dbReference>
<gene>
    <name evidence="11 14" type="primary">xerD</name>
    <name evidence="14" type="ORF">APU01nite_01160</name>
    <name evidence="15" type="ORF">SAMN04488100_10189</name>
</gene>
<dbReference type="GO" id="GO:0009037">
    <property type="term" value="F:tyrosine-based site-specific recombinase activity"/>
    <property type="evidence" value="ECO:0007669"/>
    <property type="project" value="UniProtKB-UniRule"/>
</dbReference>
<feature type="active site" evidence="11">
    <location>
        <position position="248"/>
    </location>
</feature>
<comment type="similarity">
    <text evidence="2 11">Belongs to the 'phage' integrase family. XerD subfamily.</text>
</comment>
<evidence type="ECO:0000256" key="6">
    <source>
        <dbReference type="ARBA" id="ARBA00022829"/>
    </source>
</evidence>
<organism evidence="15 16">
    <name type="scientific">Alkalibacterium putridalgicola</name>
    <dbReference type="NCBI Taxonomy" id="426703"/>
    <lineage>
        <taxon>Bacteria</taxon>
        <taxon>Bacillati</taxon>
        <taxon>Bacillota</taxon>
        <taxon>Bacilli</taxon>
        <taxon>Lactobacillales</taxon>
        <taxon>Carnobacteriaceae</taxon>
        <taxon>Alkalibacterium</taxon>
    </lineage>
</organism>
<dbReference type="GO" id="GO:0051301">
    <property type="term" value="P:cell division"/>
    <property type="evidence" value="ECO:0007669"/>
    <property type="project" value="UniProtKB-KW"/>
</dbReference>
<feature type="active site" evidence="11">
    <location>
        <position position="148"/>
    </location>
</feature>
<evidence type="ECO:0000256" key="11">
    <source>
        <dbReference type="HAMAP-Rule" id="MF_01807"/>
    </source>
</evidence>
<feature type="active site" description="O-(3'-phospho-DNA)-tyrosine intermediate" evidence="11">
    <location>
        <position position="280"/>
    </location>
</feature>
<dbReference type="AlphaFoldDB" id="A0A1H7Q2Z6"/>
<evidence type="ECO:0000256" key="7">
    <source>
        <dbReference type="ARBA" id="ARBA00022908"/>
    </source>
</evidence>
<dbReference type="InterPro" id="IPR002104">
    <property type="entry name" value="Integrase_catalytic"/>
</dbReference>
<feature type="active site" evidence="11">
    <location>
        <position position="245"/>
    </location>
</feature>
<dbReference type="InterPro" id="IPR044068">
    <property type="entry name" value="CB"/>
</dbReference>